<evidence type="ECO:0000313" key="2">
    <source>
        <dbReference type="Proteomes" id="UP000302218"/>
    </source>
</evidence>
<sequence length="218" mass="23812">MEDECGDAVPDRATFARTLSALKREGSNILLVGAAPAAHERACHRLLGAANHDSRYQLIVTTDGDHVACENADSAAIERIHTIDSRAVLETETEPAAESGASSLGALGIRIVETIDEFDAAAGGFDPSALRVCIGSLVPLLREYDAETMFRLLHVMTSRVNRARGMGHYHVPLAPDHDAVALFEPLFDAVVTVRSRRGTDEQRWHLRETETTTDWLEL</sequence>
<evidence type="ECO:0000313" key="1">
    <source>
        <dbReference type="EMBL" id="QCS42952.1"/>
    </source>
</evidence>
<dbReference type="RefSeq" id="WP_138245425.1">
    <property type="nucleotide sequence ID" value="NZ_CP040330.1"/>
</dbReference>
<reference evidence="2" key="1">
    <citation type="submission" date="2019-05" db="EMBL/GenBank/DDBJ databases">
        <title>Genome sequence and methylation pattern of the halophilic Archaeon Natrinema versiforme BOL5-4.</title>
        <authorList>
            <person name="DasSarma P."/>
            <person name="Anton B.P."/>
            <person name="DasSarma S.L."/>
            <person name="Martinez F.L."/>
            <person name="Guzman D."/>
            <person name="Roberts R.J."/>
            <person name="DasSarma S."/>
        </authorList>
    </citation>
    <scope>NUCLEOTIDE SEQUENCE [LARGE SCALE GENOMIC DNA]</scope>
    <source>
        <strain evidence="2">BOL5-4</strain>
    </source>
</reference>
<accession>A0A4P8WIQ9</accession>
<protein>
    <recommendedName>
        <fullName evidence="3">Recombinase RecA</fullName>
    </recommendedName>
</protein>
<organism evidence="1 2">
    <name type="scientific">Natrinema versiforme</name>
    <dbReference type="NCBI Taxonomy" id="88724"/>
    <lineage>
        <taxon>Archaea</taxon>
        <taxon>Methanobacteriati</taxon>
        <taxon>Methanobacteriota</taxon>
        <taxon>Stenosarchaea group</taxon>
        <taxon>Halobacteria</taxon>
        <taxon>Halobacteriales</taxon>
        <taxon>Natrialbaceae</taxon>
        <taxon>Natrinema</taxon>
    </lineage>
</organism>
<evidence type="ECO:0008006" key="3">
    <source>
        <dbReference type="Google" id="ProtNLM"/>
    </source>
</evidence>
<proteinExistence type="predicted"/>
<dbReference type="EMBL" id="CP040330">
    <property type="protein sequence ID" value="QCS42952.1"/>
    <property type="molecule type" value="Genomic_DNA"/>
</dbReference>
<dbReference type="AlphaFoldDB" id="A0A4P8WIQ9"/>
<name>A0A4P8WIQ9_9EURY</name>
<gene>
    <name evidence="1" type="ORF">FEJ81_11490</name>
</gene>
<dbReference type="Proteomes" id="UP000302218">
    <property type="component" value="Chromosome"/>
</dbReference>
<dbReference type="KEGG" id="nvr:FEJ81_11490"/>
<dbReference type="Pfam" id="PF24336">
    <property type="entry name" value="DUF7504"/>
    <property type="match status" value="1"/>
</dbReference>
<dbReference type="OrthoDB" id="252760at2157"/>
<dbReference type="GeneID" id="40265905"/>
<dbReference type="InterPro" id="IPR055927">
    <property type="entry name" value="DUF7504"/>
</dbReference>